<keyword evidence="3" id="KW-1185">Reference proteome</keyword>
<name>A0ABR2M1L4_9ASPA</name>
<reference evidence="2 3" key="1">
    <citation type="journal article" date="2022" name="Nat. Plants">
        <title>Genomes of leafy and leafless Platanthera orchids illuminate the evolution of mycoheterotrophy.</title>
        <authorList>
            <person name="Li M.H."/>
            <person name="Liu K.W."/>
            <person name="Li Z."/>
            <person name="Lu H.C."/>
            <person name="Ye Q.L."/>
            <person name="Zhang D."/>
            <person name="Wang J.Y."/>
            <person name="Li Y.F."/>
            <person name="Zhong Z.M."/>
            <person name="Liu X."/>
            <person name="Yu X."/>
            <person name="Liu D.K."/>
            <person name="Tu X.D."/>
            <person name="Liu B."/>
            <person name="Hao Y."/>
            <person name="Liao X.Y."/>
            <person name="Jiang Y.T."/>
            <person name="Sun W.H."/>
            <person name="Chen J."/>
            <person name="Chen Y.Q."/>
            <person name="Ai Y."/>
            <person name="Zhai J.W."/>
            <person name="Wu S.S."/>
            <person name="Zhou Z."/>
            <person name="Hsiao Y.Y."/>
            <person name="Wu W.L."/>
            <person name="Chen Y.Y."/>
            <person name="Lin Y.F."/>
            <person name="Hsu J.L."/>
            <person name="Li C.Y."/>
            <person name="Wang Z.W."/>
            <person name="Zhao X."/>
            <person name="Zhong W.Y."/>
            <person name="Ma X.K."/>
            <person name="Ma L."/>
            <person name="Huang J."/>
            <person name="Chen G.Z."/>
            <person name="Huang M.Z."/>
            <person name="Huang L."/>
            <person name="Peng D.H."/>
            <person name="Luo Y.B."/>
            <person name="Zou S.Q."/>
            <person name="Chen S.P."/>
            <person name="Lan S."/>
            <person name="Tsai W.C."/>
            <person name="Van de Peer Y."/>
            <person name="Liu Z.J."/>
        </authorList>
    </citation>
    <scope>NUCLEOTIDE SEQUENCE [LARGE SCALE GENOMIC DNA]</scope>
    <source>
        <strain evidence="2">Lor288</strain>
    </source>
</reference>
<evidence type="ECO:0000313" key="3">
    <source>
        <dbReference type="Proteomes" id="UP001412067"/>
    </source>
</evidence>
<comment type="caution">
    <text evidence="2">The sequence shown here is derived from an EMBL/GenBank/DDBJ whole genome shotgun (WGS) entry which is preliminary data.</text>
</comment>
<protein>
    <submittedName>
        <fullName evidence="2">Uncharacterized protein</fullName>
    </submittedName>
</protein>
<proteinExistence type="predicted"/>
<gene>
    <name evidence="2" type="ORF">KSP40_PGU005401</name>
</gene>
<dbReference type="EMBL" id="JBBWWR010000013">
    <property type="protein sequence ID" value="KAK8956334.1"/>
    <property type="molecule type" value="Genomic_DNA"/>
</dbReference>
<evidence type="ECO:0000313" key="2">
    <source>
        <dbReference type="EMBL" id="KAK8956334.1"/>
    </source>
</evidence>
<feature type="region of interest" description="Disordered" evidence="1">
    <location>
        <begin position="141"/>
        <end position="184"/>
    </location>
</feature>
<dbReference type="Proteomes" id="UP001412067">
    <property type="component" value="Unassembled WGS sequence"/>
</dbReference>
<accession>A0ABR2M1L4</accession>
<sequence>MEGDSEGGGKDLVISGASGLGLEAGEVNPAGFCGAEAFFIGDGVNSGVISLGTSSVEQPAKALPSSPAWCALGSNGVAAARVPSSSTTVVDLALPLATETFSISGGSAASSSKTVADPCRSGADGGGSAYVGAGGSPPAGFGARSRSLNSGSGLLGPDPGGSGPLGGGSGAAIPRSGGSSVAQVMNGGNGGSALEALTSTAASAVLVQNVAVLAQAGIPLTSWESLDVCDGDTVNVAPGIAPRVMDGSMPGGALVSGAMHCGGGVPRVFGGSPPPTVAGTSLGTVGANDLMGVRCSFTGGVSGAIFPTPQFVDSGVALAADMEDEPGLDDVELDALEEAFDPLAGGVDSARMGSSVSRSVGGNIDCNAISGFGALPDAIAARGVGGDSNSWADVECATAGRSPAAFQASSRGGGGGV</sequence>
<evidence type="ECO:0000256" key="1">
    <source>
        <dbReference type="SAM" id="MobiDB-lite"/>
    </source>
</evidence>
<feature type="compositionally biased region" description="Gly residues" evidence="1">
    <location>
        <begin position="158"/>
        <end position="170"/>
    </location>
</feature>
<organism evidence="2 3">
    <name type="scientific">Platanthera guangdongensis</name>
    <dbReference type="NCBI Taxonomy" id="2320717"/>
    <lineage>
        <taxon>Eukaryota</taxon>
        <taxon>Viridiplantae</taxon>
        <taxon>Streptophyta</taxon>
        <taxon>Embryophyta</taxon>
        <taxon>Tracheophyta</taxon>
        <taxon>Spermatophyta</taxon>
        <taxon>Magnoliopsida</taxon>
        <taxon>Liliopsida</taxon>
        <taxon>Asparagales</taxon>
        <taxon>Orchidaceae</taxon>
        <taxon>Orchidoideae</taxon>
        <taxon>Orchideae</taxon>
        <taxon>Orchidinae</taxon>
        <taxon>Platanthera</taxon>
    </lineage>
</organism>